<dbReference type="AlphaFoldDB" id="E9GIY5"/>
<dbReference type="EMBL" id="GL732547">
    <property type="protein sequence ID" value="EFX80348.1"/>
    <property type="molecule type" value="Genomic_DNA"/>
</dbReference>
<name>E9GIY5_DAPPU</name>
<evidence type="ECO:0000313" key="2">
    <source>
        <dbReference type="EMBL" id="EFX80348.1"/>
    </source>
</evidence>
<reference evidence="2 3" key="1">
    <citation type="journal article" date="2011" name="Science">
        <title>The ecoresponsive genome of Daphnia pulex.</title>
        <authorList>
            <person name="Colbourne J.K."/>
            <person name="Pfrender M.E."/>
            <person name="Gilbert D."/>
            <person name="Thomas W.K."/>
            <person name="Tucker A."/>
            <person name="Oakley T.H."/>
            <person name="Tokishita S."/>
            <person name="Aerts A."/>
            <person name="Arnold G.J."/>
            <person name="Basu M.K."/>
            <person name="Bauer D.J."/>
            <person name="Caceres C.E."/>
            <person name="Carmel L."/>
            <person name="Casola C."/>
            <person name="Choi J.H."/>
            <person name="Detter J.C."/>
            <person name="Dong Q."/>
            <person name="Dusheyko S."/>
            <person name="Eads B.D."/>
            <person name="Frohlich T."/>
            <person name="Geiler-Samerotte K.A."/>
            <person name="Gerlach D."/>
            <person name="Hatcher P."/>
            <person name="Jogdeo S."/>
            <person name="Krijgsveld J."/>
            <person name="Kriventseva E.V."/>
            <person name="Kultz D."/>
            <person name="Laforsch C."/>
            <person name="Lindquist E."/>
            <person name="Lopez J."/>
            <person name="Manak J.R."/>
            <person name="Muller J."/>
            <person name="Pangilinan J."/>
            <person name="Patwardhan R.P."/>
            <person name="Pitluck S."/>
            <person name="Pritham E.J."/>
            <person name="Rechtsteiner A."/>
            <person name="Rho M."/>
            <person name="Rogozin I.B."/>
            <person name="Sakarya O."/>
            <person name="Salamov A."/>
            <person name="Schaack S."/>
            <person name="Shapiro H."/>
            <person name="Shiga Y."/>
            <person name="Skalitzky C."/>
            <person name="Smith Z."/>
            <person name="Souvorov A."/>
            <person name="Sung W."/>
            <person name="Tang Z."/>
            <person name="Tsuchiya D."/>
            <person name="Tu H."/>
            <person name="Vos H."/>
            <person name="Wang M."/>
            <person name="Wolf Y.I."/>
            <person name="Yamagata H."/>
            <person name="Yamada T."/>
            <person name="Ye Y."/>
            <person name="Shaw J.R."/>
            <person name="Andrews J."/>
            <person name="Crease T.J."/>
            <person name="Tang H."/>
            <person name="Lucas S.M."/>
            <person name="Robertson H.M."/>
            <person name="Bork P."/>
            <person name="Koonin E.V."/>
            <person name="Zdobnov E.M."/>
            <person name="Grigoriev I.V."/>
            <person name="Lynch M."/>
            <person name="Boore J.L."/>
        </authorList>
    </citation>
    <scope>NUCLEOTIDE SEQUENCE [LARGE SCALE GENOMIC DNA]</scope>
</reference>
<feature type="compositionally biased region" description="Basic residues" evidence="1">
    <location>
        <begin position="382"/>
        <end position="395"/>
    </location>
</feature>
<feature type="region of interest" description="Disordered" evidence="1">
    <location>
        <begin position="499"/>
        <end position="571"/>
    </location>
</feature>
<feature type="compositionally biased region" description="Basic residues" evidence="1">
    <location>
        <begin position="551"/>
        <end position="561"/>
    </location>
</feature>
<accession>E9GIY5</accession>
<evidence type="ECO:0000313" key="3">
    <source>
        <dbReference type="Proteomes" id="UP000000305"/>
    </source>
</evidence>
<proteinExistence type="predicted"/>
<feature type="region of interest" description="Disordered" evidence="1">
    <location>
        <begin position="314"/>
        <end position="450"/>
    </location>
</feature>
<feature type="region of interest" description="Disordered" evidence="1">
    <location>
        <begin position="59"/>
        <end position="297"/>
    </location>
</feature>
<feature type="compositionally biased region" description="Acidic residues" evidence="1">
    <location>
        <begin position="424"/>
        <end position="437"/>
    </location>
</feature>
<evidence type="ECO:0000256" key="1">
    <source>
        <dbReference type="SAM" id="MobiDB-lite"/>
    </source>
</evidence>
<keyword evidence="3" id="KW-1185">Reference proteome</keyword>
<feature type="compositionally biased region" description="Low complexity" evidence="1">
    <location>
        <begin position="126"/>
        <end position="135"/>
    </location>
</feature>
<protein>
    <submittedName>
        <fullName evidence="2">Uncharacterized protein</fullName>
    </submittedName>
</protein>
<organism evidence="2 3">
    <name type="scientific">Daphnia pulex</name>
    <name type="common">Water flea</name>
    <dbReference type="NCBI Taxonomy" id="6669"/>
    <lineage>
        <taxon>Eukaryota</taxon>
        <taxon>Metazoa</taxon>
        <taxon>Ecdysozoa</taxon>
        <taxon>Arthropoda</taxon>
        <taxon>Crustacea</taxon>
        <taxon>Branchiopoda</taxon>
        <taxon>Diplostraca</taxon>
        <taxon>Cladocera</taxon>
        <taxon>Anomopoda</taxon>
        <taxon>Daphniidae</taxon>
        <taxon>Daphnia</taxon>
    </lineage>
</organism>
<dbReference type="HOGENOM" id="CLU_397039_0_0_1"/>
<dbReference type="InParanoid" id="E9GIY5"/>
<feature type="region of interest" description="Disordered" evidence="1">
    <location>
        <begin position="1"/>
        <end position="28"/>
    </location>
</feature>
<feature type="compositionally biased region" description="Polar residues" evidence="1">
    <location>
        <begin position="102"/>
        <end position="114"/>
    </location>
</feature>
<feature type="compositionally biased region" description="Polar residues" evidence="1">
    <location>
        <begin position="513"/>
        <end position="528"/>
    </location>
</feature>
<dbReference type="KEGG" id="dpx:DAPPUDRAFT_224645"/>
<gene>
    <name evidence="2" type="ORF">DAPPUDRAFT_224645</name>
</gene>
<sequence length="694" mass="76335">MGKNSGQCEKYPVTHGKQSQNSSQEKDIVCVKQNIPKHISPREEEEEDIVGIRTTNTLTKKRKRSCVDEEGVENQSKRRVLTRKKPQGKKQQHPISALKATSMKQPPTLPATSSDRMHLLTRFGDESSPACSVSDSSDEDQEKDESLQVQQNKTSLGKKKQDSIPALRATTMEAPPTLHATSCDNMPLLRRIDDESSTACSVPDSSDEDQEKDESLQVQQNKTSLGKKKQDSIPALRATTMEAPPTLHATSCDNMPLLRRIDEESSPACSVHDTSDEDQEKVESPQGKKQQDPTFRAASCDKIPLLKRFDELSPACTVYDSSEEDQEKVESLRGRHTRTQGKKQQDPNPVVKATSMKQPPTLCPCATSSDTSDEDQEQVKSLHGHHTKSRGKKRQDRASKATSLNMPLLTRLDEESSPACSAQDCEDQTVSSDEDQEKVESPVQQPAPVISGLPEAAMSFPETLPLNSPLIALLPVGTTLVLTDPSTLRIIPPRTILTSTKETEIPQPKPILTQPSSDKNSVADSSKTSLRKPKATKKIQWATLPSSPPVNKRKLRSKKKPATVSVPKSTPSVDEFAIPQSPSVYINQRSLHEFEAVGNQKPSYWESIGEALIEEGLKKAFHSSAKIGDNSISVTPISQIVTGAIKAGTPPVLTCKDFFALRKQKRKEQHKPQITNLNITSISAVEKSNQYSTG</sequence>
<dbReference type="Proteomes" id="UP000000305">
    <property type="component" value="Unassembled WGS sequence"/>
</dbReference>
<feature type="compositionally biased region" description="Basic residues" evidence="1">
    <location>
        <begin position="77"/>
        <end position="92"/>
    </location>
</feature>